<dbReference type="EMBL" id="SNWF01000004">
    <property type="protein sequence ID" value="TDN94626.1"/>
    <property type="molecule type" value="Genomic_DNA"/>
</dbReference>
<proteinExistence type="predicted"/>
<reference evidence="1 2" key="1">
    <citation type="submission" date="2019-03" db="EMBL/GenBank/DDBJ databases">
        <title>Genomic Encyclopedia of Type Strains, Phase IV (KMG-IV): sequencing the most valuable type-strain genomes for metagenomic binning, comparative biology and taxonomic classification.</title>
        <authorList>
            <person name="Goeker M."/>
        </authorList>
    </citation>
    <scope>NUCLEOTIDE SEQUENCE [LARGE SCALE GENOMIC DNA]</scope>
    <source>
        <strain evidence="1 2">DSM 18555</strain>
    </source>
</reference>
<keyword evidence="2" id="KW-1185">Reference proteome</keyword>
<organism evidence="1 2">
    <name type="scientific">Herminiimonas fonticola</name>
    <dbReference type="NCBI Taxonomy" id="303380"/>
    <lineage>
        <taxon>Bacteria</taxon>
        <taxon>Pseudomonadati</taxon>
        <taxon>Pseudomonadota</taxon>
        <taxon>Betaproteobacteria</taxon>
        <taxon>Burkholderiales</taxon>
        <taxon>Oxalobacteraceae</taxon>
        <taxon>Herminiimonas</taxon>
    </lineage>
</organism>
<gene>
    <name evidence="1" type="ORF">EV677_1178</name>
</gene>
<comment type="caution">
    <text evidence="1">The sequence shown here is derived from an EMBL/GenBank/DDBJ whole genome shotgun (WGS) entry which is preliminary data.</text>
</comment>
<dbReference type="Proteomes" id="UP000294737">
    <property type="component" value="Unassembled WGS sequence"/>
</dbReference>
<evidence type="ECO:0000313" key="2">
    <source>
        <dbReference type="Proteomes" id="UP000294737"/>
    </source>
</evidence>
<dbReference type="AlphaFoldDB" id="A0A4R6GI49"/>
<protein>
    <submittedName>
        <fullName evidence="1">Uncharacterized protein</fullName>
    </submittedName>
</protein>
<sequence length="60" mass="7029">MNQQDFSQRNAKHRSLKSMSIFATFKYGNHSKPQHEHQETKKFLNNVLLAATMDQPENKP</sequence>
<dbReference type="RefSeq" id="WP_112991341.1">
    <property type="nucleotide sequence ID" value="NZ_PTLZ01000001.1"/>
</dbReference>
<evidence type="ECO:0000313" key="1">
    <source>
        <dbReference type="EMBL" id="TDN94626.1"/>
    </source>
</evidence>
<name>A0A4R6GI49_9BURK</name>
<accession>A0A4R6GI49</accession>